<dbReference type="AlphaFoldDB" id="A0A6A4W8I7"/>
<gene>
    <name evidence="5" type="primary">SHPK</name>
    <name evidence="5" type="ORF">FJT64_003133</name>
</gene>
<dbReference type="Proteomes" id="UP000440578">
    <property type="component" value="Unassembled WGS sequence"/>
</dbReference>
<evidence type="ECO:0000256" key="1">
    <source>
        <dbReference type="ARBA" id="ARBA00009156"/>
    </source>
</evidence>
<evidence type="ECO:0000313" key="6">
    <source>
        <dbReference type="Proteomes" id="UP000440578"/>
    </source>
</evidence>
<dbReference type="InterPro" id="IPR018484">
    <property type="entry name" value="FGGY_N"/>
</dbReference>
<feature type="domain" description="Carbohydrate kinase FGGY N-terminal" evidence="4">
    <location>
        <begin position="51"/>
        <end position="171"/>
    </location>
</feature>
<dbReference type="GO" id="GO:0071222">
    <property type="term" value="P:cellular response to lipopolysaccharide"/>
    <property type="evidence" value="ECO:0007669"/>
    <property type="project" value="TreeGrafter"/>
</dbReference>
<evidence type="ECO:0000256" key="3">
    <source>
        <dbReference type="ARBA" id="ARBA00022777"/>
    </source>
</evidence>
<evidence type="ECO:0000313" key="5">
    <source>
        <dbReference type="EMBL" id="KAF0301509.1"/>
    </source>
</evidence>
<dbReference type="OrthoDB" id="10264182at2759"/>
<dbReference type="PANTHER" id="PTHR10196">
    <property type="entry name" value="SUGAR KINASE"/>
    <property type="match status" value="1"/>
</dbReference>
<dbReference type="Gene3D" id="3.30.420.40">
    <property type="match status" value="2"/>
</dbReference>
<comment type="caution">
    <text evidence="5">The sequence shown here is derived from an EMBL/GenBank/DDBJ whole genome shotgun (WGS) entry which is preliminary data.</text>
</comment>
<reference evidence="5 6" key="1">
    <citation type="submission" date="2019-07" db="EMBL/GenBank/DDBJ databases">
        <title>Draft genome assembly of a fouling barnacle, Amphibalanus amphitrite (Darwin, 1854): The first reference genome for Thecostraca.</title>
        <authorList>
            <person name="Kim W."/>
        </authorList>
    </citation>
    <scope>NUCLEOTIDE SEQUENCE [LARGE SCALE GENOMIC DNA]</scope>
    <source>
        <strain evidence="5">SNU_AA5</strain>
        <tissue evidence="5">Soma without cirri and trophi</tissue>
    </source>
</reference>
<sequence length="384" mass="40945">MHGCVLWKSGRAWSRKPDTNTYDIDEVSHLYTWQDTRCTPEFLSSLPAPDSHLGVHSGYGVATLLWFLRHKPQKLQLYDRSGTIQDLVVAMLCDLDTPVMSVQNAASWGYFNTQTAQWNTELLKGAGLPLSLLPSVVGSGQAAGRLHSSWLGLPAGTPVMAALGDLQCSVLPLLTCNATAALNVSTSAQLALLLPDGFQPPTAAETGCISYLPFLDGRYLAVAAALTGGNAMAAFVQMLQRWTQELGFNVPQSVVWTKILSLADSAAASPATTTSTELHIVPTVRGERHAPHQRATVTGVTVDNTGLGHVTDAICRGIAANLDSMMSREWLSARGVTRLVGTGSALARNAALRRAFQKTYQVPLQMADETSAAYGAALAAARCL</sequence>
<comment type="similarity">
    <text evidence="1">Belongs to the FGGY kinase family.</text>
</comment>
<dbReference type="SUPFAM" id="SSF53067">
    <property type="entry name" value="Actin-like ATPase domain"/>
    <property type="match status" value="2"/>
</dbReference>
<keyword evidence="2" id="KW-0808">Transferase</keyword>
<dbReference type="GO" id="GO:0050277">
    <property type="term" value="F:sedoheptulokinase activity"/>
    <property type="evidence" value="ECO:0007669"/>
    <property type="project" value="TreeGrafter"/>
</dbReference>
<accession>A0A6A4W8I7</accession>
<evidence type="ECO:0000259" key="4">
    <source>
        <dbReference type="Pfam" id="PF00370"/>
    </source>
</evidence>
<dbReference type="PANTHER" id="PTHR10196:SF67">
    <property type="entry name" value="SEDOHEPTULOKINASE"/>
    <property type="match status" value="1"/>
</dbReference>
<protein>
    <submittedName>
        <fullName evidence="5">Sedoheptulokinase</fullName>
    </submittedName>
</protein>
<evidence type="ECO:0000256" key="2">
    <source>
        <dbReference type="ARBA" id="ARBA00022679"/>
    </source>
</evidence>
<name>A0A6A4W8I7_AMPAM</name>
<keyword evidence="6" id="KW-1185">Reference proteome</keyword>
<dbReference type="GO" id="GO:0005829">
    <property type="term" value="C:cytosol"/>
    <property type="evidence" value="ECO:0007669"/>
    <property type="project" value="TreeGrafter"/>
</dbReference>
<dbReference type="Pfam" id="PF00370">
    <property type="entry name" value="FGGY_N"/>
    <property type="match status" value="1"/>
</dbReference>
<dbReference type="FunFam" id="3.30.420.40:FF:000111">
    <property type="entry name" value="Sedoheptulokinase"/>
    <property type="match status" value="1"/>
</dbReference>
<proteinExistence type="inferred from homology"/>
<dbReference type="EMBL" id="VIIS01001159">
    <property type="protein sequence ID" value="KAF0301509.1"/>
    <property type="molecule type" value="Genomic_DNA"/>
</dbReference>
<dbReference type="GO" id="GO:0006071">
    <property type="term" value="P:glycerol metabolic process"/>
    <property type="evidence" value="ECO:0007669"/>
    <property type="project" value="TreeGrafter"/>
</dbReference>
<dbReference type="InterPro" id="IPR043129">
    <property type="entry name" value="ATPase_NBD"/>
</dbReference>
<dbReference type="CDD" id="cd07777">
    <property type="entry name" value="ASKHA_NBD_FGGY_SHK"/>
    <property type="match status" value="1"/>
</dbReference>
<keyword evidence="3 5" id="KW-0418">Kinase</keyword>
<organism evidence="5 6">
    <name type="scientific">Amphibalanus amphitrite</name>
    <name type="common">Striped barnacle</name>
    <name type="synonym">Balanus amphitrite</name>
    <dbReference type="NCBI Taxonomy" id="1232801"/>
    <lineage>
        <taxon>Eukaryota</taxon>
        <taxon>Metazoa</taxon>
        <taxon>Ecdysozoa</taxon>
        <taxon>Arthropoda</taxon>
        <taxon>Crustacea</taxon>
        <taxon>Multicrustacea</taxon>
        <taxon>Cirripedia</taxon>
        <taxon>Thoracica</taxon>
        <taxon>Thoracicalcarea</taxon>
        <taxon>Balanomorpha</taxon>
        <taxon>Balanoidea</taxon>
        <taxon>Balanidae</taxon>
        <taxon>Amphibalaninae</taxon>
        <taxon>Amphibalanus</taxon>
    </lineage>
</organism>